<dbReference type="EC" id="1.1.1.232" evidence="4"/>
<evidence type="ECO:0000256" key="11">
    <source>
        <dbReference type="ARBA" id="ARBA00048008"/>
    </source>
</evidence>
<dbReference type="EMBL" id="KZ310572">
    <property type="protein sequence ID" value="KAG8239981.1"/>
    <property type="molecule type" value="Genomic_DNA"/>
</dbReference>
<evidence type="ECO:0000256" key="14">
    <source>
        <dbReference type="ARBA" id="ARBA00048170"/>
    </source>
</evidence>
<comment type="catalytic activity">
    <reaction evidence="17">
        <text>prostaglandin A1 + NAD(+) = 15-oxo-prostaglandin A1 + NADH + H(+)</text>
        <dbReference type="Rhea" id="RHEA:41263"/>
        <dbReference type="ChEBI" id="CHEBI:15378"/>
        <dbReference type="ChEBI" id="CHEBI:57398"/>
        <dbReference type="ChEBI" id="CHEBI:57540"/>
        <dbReference type="ChEBI" id="CHEBI:57945"/>
        <dbReference type="ChEBI" id="CHEBI:85072"/>
    </reaction>
    <physiologicalReaction direction="left-to-right" evidence="17">
        <dbReference type="Rhea" id="RHEA:41264"/>
    </physiologicalReaction>
</comment>
<dbReference type="AlphaFoldDB" id="A0A8K0KUH3"/>
<reference evidence="22" key="1">
    <citation type="submission" date="2013-04" db="EMBL/GenBank/DDBJ databases">
        <authorList>
            <person name="Qu J."/>
            <person name="Murali S.C."/>
            <person name="Bandaranaike D."/>
            <person name="Bellair M."/>
            <person name="Blankenburg K."/>
            <person name="Chao H."/>
            <person name="Dinh H."/>
            <person name="Doddapaneni H."/>
            <person name="Downs B."/>
            <person name="Dugan-Rocha S."/>
            <person name="Elkadiri S."/>
            <person name="Gnanaolivu R.D."/>
            <person name="Hernandez B."/>
            <person name="Javaid M."/>
            <person name="Jayaseelan J.C."/>
            <person name="Lee S."/>
            <person name="Li M."/>
            <person name="Ming W."/>
            <person name="Munidasa M."/>
            <person name="Muniz J."/>
            <person name="Nguyen L."/>
            <person name="Ongeri F."/>
            <person name="Osuji N."/>
            <person name="Pu L.-L."/>
            <person name="Puazo M."/>
            <person name="Qu C."/>
            <person name="Quiroz J."/>
            <person name="Raj R."/>
            <person name="Weissenberger G."/>
            <person name="Xin Y."/>
            <person name="Zou X."/>
            <person name="Han Y."/>
            <person name="Richards S."/>
            <person name="Worley K."/>
            <person name="Muzny D."/>
            <person name="Gibbs R."/>
        </authorList>
    </citation>
    <scope>NUCLEOTIDE SEQUENCE</scope>
    <source>
        <strain evidence="22">Sampled in the wild</strain>
    </source>
</reference>
<evidence type="ECO:0000256" key="18">
    <source>
        <dbReference type="ARBA" id="ARBA00048739"/>
    </source>
</evidence>
<dbReference type="InterPro" id="IPR002347">
    <property type="entry name" value="SDR_fam"/>
</dbReference>
<evidence type="ECO:0000256" key="1">
    <source>
        <dbReference type="ARBA" id="ARBA00006484"/>
    </source>
</evidence>
<evidence type="ECO:0000256" key="2">
    <source>
        <dbReference type="ARBA" id="ARBA00023002"/>
    </source>
</evidence>
<comment type="catalytic activity">
    <reaction evidence="13">
        <text>(11R)-hydroxy-(5Z,8Z,12E,14Z)-eicosatetraenoate + NAD(+) = 11-oxo-(5Z,8Z,12E,14Z)-eicosatetraenoate + NADH + H(+)</text>
        <dbReference type="Rhea" id="RHEA:48640"/>
        <dbReference type="ChEBI" id="CHEBI:15378"/>
        <dbReference type="ChEBI" id="CHEBI:57540"/>
        <dbReference type="ChEBI" id="CHEBI:57945"/>
        <dbReference type="ChEBI" id="CHEBI:78836"/>
        <dbReference type="ChEBI" id="CHEBI:90697"/>
    </reaction>
    <physiologicalReaction direction="left-to-right" evidence="13">
        <dbReference type="Rhea" id="RHEA:48641"/>
    </physiologicalReaction>
</comment>
<proteinExistence type="inferred from homology"/>
<comment type="function">
    <text evidence="8">Catalyzes the NAD-dependent dehydrogenation (oxidation) of a broad array of hydroxylated polyunsaturated fatty acids (mainly eicosanoids and docosanoids, including prostaglandins, lipoxins and resolvins), yielding their corresponding keto (oxo) metabolites. Decreases the levels of the pro-proliferative prostaglandins such as prostaglandin E2 (whose activity is increased in cancer because of an increase in the expression of cyclooxygenase 2) and generates oxo-fatty acid products that can profoundly influence cell function by abrogating pro-inflammatory cytokine expression. Converts resolvins E1, D1 and D2 to their oxo products, which represents a mode of resolvin inactivation. Resolvin E1 plays important roles during the resolution phase of acute inflammation, while resolvins D1 and D2 have a unique role in obesity-induced adipose inflammation.</text>
</comment>
<comment type="catalytic activity">
    <reaction evidence="10">
        <text>resolvin D1 + NAD(+) = 8-oxoresolvin D1 + NADH + H(+)</text>
        <dbReference type="Rhea" id="RHEA:50124"/>
        <dbReference type="ChEBI" id="CHEBI:15378"/>
        <dbReference type="ChEBI" id="CHEBI:57540"/>
        <dbReference type="ChEBI" id="CHEBI:57945"/>
        <dbReference type="ChEBI" id="CHEBI:132079"/>
        <dbReference type="ChEBI" id="CHEBI:132080"/>
    </reaction>
    <physiologicalReaction direction="left-to-right" evidence="10">
        <dbReference type="Rhea" id="RHEA:50125"/>
    </physiologicalReaction>
</comment>
<dbReference type="GO" id="GO:0005737">
    <property type="term" value="C:cytoplasm"/>
    <property type="evidence" value="ECO:0007669"/>
    <property type="project" value="TreeGrafter"/>
</dbReference>
<evidence type="ECO:0000313" key="22">
    <source>
        <dbReference type="EMBL" id="KAG8239981.1"/>
    </source>
</evidence>
<sequence>MLSLKHVGSRLFPFGRNVLRYTNNVATSFSRLWRQNHKSRYFSTVSTILQSNLSLRRNCTSCCPLMDICGKTAIVTGAASGIGYSIAQCLLANKAKVLMVDIDAEKGTKAIKYLSETYGCDSVSFYHGDVTCEGHQQGAYFRRCSDCFGQVNILINNASVWDETNWGYTVEVNFV</sequence>
<evidence type="ECO:0000256" key="5">
    <source>
        <dbReference type="ARBA" id="ARBA00040276"/>
    </source>
</evidence>
<dbReference type="Gene3D" id="3.40.50.720">
    <property type="entry name" value="NAD(P)-binding Rossmann-like Domain"/>
    <property type="match status" value="1"/>
</dbReference>
<name>A0A8K0KUH3_LADFU</name>
<dbReference type="SUPFAM" id="SSF51735">
    <property type="entry name" value="NAD(P)-binding Rossmann-fold domains"/>
    <property type="match status" value="1"/>
</dbReference>
<evidence type="ECO:0000256" key="16">
    <source>
        <dbReference type="ARBA" id="ARBA00048535"/>
    </source>
</evidence>
<dbReference type="PRINTS" id="PR00081">
    <property type="entry name" value="GDHRDH"/>
</dbReference>
<evidence type="ECO:0000256" key="17">
    <source>
        <dbReference type="ARBA" id="ARBA00048611"/>
    </source>
</evidence>
<evidence type="ECO:0000256" key="10">
    <source>
        <dbReference type="ARBA" id="ARBA00047672"/>
    </source>
</evidence>
<dbReference type="GO" id="GO:0047034">
    <property type="term" value="F:15-hydroxyicosatetraenoate dehydrogenase activity"/>
    <property type="evidence" value="ECO:0007669"/>
    <property type="project" value="UniProtKB-EC"/>
</dbReference>
<comment type="catalytic activity">
    <reaction evidence="16">
        <text>lipoxin A4 + NAD(+) = 15-oxo-(5S,6R)-dihydroxy-(7E,9E,11Z,13E)-eicosatetraenoate + NADH + H(+)</text>
        <dbReference type="Rhea" id="RHEA:41572"/>
        <dbReference type="ChEBI" id="CHEBI:15378"/>
        <dbReference type="ChEBI" id="CHEBI:57540"/>
        <dbReference type="ChEBI" id="CHEBI:57945"/>
        <dbReference type="ChEBI" id="CHEBI:67026"/>
        <dbReference type="ChEBI" id="CHEBI:78311"/>
    </reaction>
    <physiologicalReaction direction="left-to-right" evidence="16">
        <dbReference type="Rhea" id="RHEA:41573"/>
    </physiologicalReaction>
</comment>
<evidence type="ECO:0000256" key="19">
    <source>
        <dbReference type="ARBA" id="ARBA00048921"/>
    </source>
</evidence>
<dbReference type="Pfam" id="PF00106">
    <property type="entry name" value="adh_short"/>
    <property type="match status" value="1"/>
</dbReference>
<evidence type="ECO:0000256" key="15">
    <source>
        <dbReference type="ARBA" id="ARBA00048393"/>
    </source>
</evidence>
<dbReference type="PANTHER" id="PTHR44229:SF4">
    <property type="entry name" value="15-HYDROXYPROSTAGLANDIN DEHYDROGENASE [NAD(+)]"/>
    <property type="match status" value="1"/>
</dbReference>
<dbReference type="GO" id="GO:0016404">
    <property type="term" value="F:15-hydroxyprostaglandin dehydrogenase (NAD+) activity"/>
    <property type="evidence" value="ECO:0007669"/>
    <property type="project" value="UniProtKB-EC"/>
</dbReference>
<keyword evidence="23" id="KW-1185">Reference proteome</keyword>
<evidence type="ECO:0000256" key="8">
    <source>
        <dbReference type="ARBA" id="ARBA00045705"/>
    </source>
</evidence>
<comment type="catalytic activity">
    <reaction evidence="20">
        <text>(15S)-hydroxy-(5Z,8Z,11Z,13E)-eicosatetraenoate + NAD(+) = 15-oxo-(5Z,8Z,11Z,13E)-eicosatetraenoate + NADH + H(+)</text>
        <dbReference type="Rhea" id="RHEA:23260"/>
        <dbReference type="ChEBI" id="CHEBI:15378"/>
        <dbReference type="ChEBI" id="CHEBI:57409"/>
        <dbReference type="ChEBI" id="CHEBI:57410"/>
        <dbReference type="ChEBI" id="CHEBI:57540"/>
        <dbReference type="ChEBI" id="CHEBI:57945"/>
        <dbReference type="EC" id="1.1.1.232"/>
    </reaction>
    <physiologicalReaction direction="left-to-right" evidence="20">
        <dbReference type="Rhea" id="RHEA:23261"/>
    </physiologicalReaction>
</comment>
<comment type="catalytic activity">
    <reaction evidence="19">
        <text>resolvin D2 + NAD(+) = 16-oxoresolvin D2 + NADH + H(+)</text>
        <dbReference type="Rhea" id="RHEA:53588"/>
        <dbReference type="ChEBI" id="CHEBI:15378"/>
        <dbReference type="ChEBI" id="CHEBI:57540"/>
        <dbReference type="ChEBI" id="CHEBI:57945"/>
        <dbReference type="ChEBI" id="CHEBI:133367"/>
        <dbReference type="ChEBI" id="CHEBI:137498"/>
    </reaction>
    <physiologicalReaction direction="left-to-right" evidence="19">
        <dbReference type="Rhea" id="RHEA:53589"/>
    </physiologicalReaction>
</comment>
<dbReference type="PANTHER" id="PTHR44229">
    <property type="entry name" value="15-HYDROXYPROSTAGLANDIN DEHYDROGENASE [NAD(+)]"/>
    <property type="match status" value="1"/>
</dbReference>
<comment type="catalytic activity">
    <reaction evidence="11">
        <text>14-hydroxy-(4Z,7Z,10Z,12E,16Z,19Z)-docosahexaenoate + NAD(+) = 14-oxo-(4Z,7Z,10Z,12E,16Z,19Z)-docosahexaenoate + NADH + H(+)</text>
        <dbReference type="Rhea" id="RHEA:48952"/>
        <dbReference type="ChEBI" id="CHEBI:15378"/>
        <dbReference type="ChEBI" id="CHEBI:57540"/>
        <dbReference type="ChEBI" id="CHEBI:57945"/>
        <dbReference type="ChEBI" id="CHEBI:90866"/>
        <dbReference type="ChEBI" id="CHEBI:90867"/>
    </reaction>
    <physiologicalReaction direction="left-to-right" evidence="11">
        <dbReference type="Rhea" id="RHEA:48953"/>
    </physiologicalReaction>
</comment>
<dbReference type="OrthoDB" id="37659at2759"/>
<comment type="catalytic activity">
    <reaction evidence="14">
        <text>resolvin D1 + NAD(+) = 17-oxoresolvin D1 + NADH + H(+)</text>
        <dbReference type="Rhea" id="RHEA:50128"/>
        <dbReference type="ChEBI" id="CHEBI:15378"/>
        <dbReference type="ChEBI" id="CHEBI:57540"/>
        <dbReference type="ChEBI" id="CHEBI:57945"/>
        <dbReference type="ChEBI" id="CHEBI:132079"/>
        <dbReference type="ChEBI" id="CHEBI:132081"/>
    </reaction>
    <physiologicalReaction direction="left-to-right" evidence="14">
        <dbReference type="Rhea" id="RHEA:50129"/>
    </physiologicalReaction>
</comment>
<dbReference type="InterPro" id="IPR036291">
    <property type="entry name" value="NAD(P)-bd_dom_sf"/>
</dbReference>
<evidence type="ECO:0000256" key="12">
    <source>
        <dbReference type="ARBA" id="ARBA00048140"/>
    </source>
</evidence>
<keyword evidence="2" id="KW-0560">Oxidoreductase</keyword>
<comment type="similarity">
    <text evidence="1">Belongs to the short-chain dehydrogenases/reductases (SDR) family.</text>
</comment>
<comment type="caution">
    <text evidence="22">The sequence shown here is derived from an EMBL/GenBank/DDBJ whole genome shotgun (WGS) entry which is preliminary data.</text>
</comment>
<comment type="catalytic activity">
    <reaction evidence="9">
        <text>prostaglandin E1 + NAD(+) = 15-oxoprostaglandin E1 + NADH + H(+)</text>
        <dbReference type="Rhea" id="RHEA:16477"/>
        <dbReference type="ChEBI" id="CHEBI:15378"/>
        <dbReference type="ChEBI" id="CHEBI:57397"/>
        <dbReference type="ChEBI" id="CHEBI:57401"/>
        <dbReference type="ChEBI" id="CHEBI:57540"/>
        <dbReference type="ChEBI" id="CHEBI:57945"/>
    </reaction>
    <physiologicalReaction direction="left-to-right" evidence="9">
        <dbReference type="Rhea" id="RHEA:16478"/>
    </physiologicalReaction>
</comment>
<evidence type="ECO:0000313" key="23">
    <source>
        <dbReference type="Proteomes" id="UP000792457"/>
    </source>
</evidence>
<evidence type="ECO:0000256" key="13">
    <source>
        <dbReference type="ARBA" id="ARBA00048144"/>
    </source>
</evidence>
<comment type="catalytic activity">
    <reaction evidence="18">
        <text>prostaglandin E2 + NAD(+) = 15-oxoprostaglandin E2 + NADH + H(+)</text>
        <dbReference type="Rhea" id="RHEA:11876"/>
        <dbReference type="ChEBI" id="CHEBI:15378"/>
        <dbReference type="ChEBI" id="CHEBI:57400"/>
        <dbReference type="ChEBI" id="CHEBI:57540"/>
        <dbReference type="ChEBI" id="CHEBI:57945"/>
        <dbReference type="ChEBI" id="CHEBI:606564"/>
        <dbReference type="EC" id="1.1.1.141"/>
    </reaction>
    <physiologicalReaction direction="left-to-right" evidence="18">
        <dbReference type="Rhea" id="RHEA:11877"/>
    </physiologicalReaction>
</comment>
<dbReference type="Proteomes" id="UP000792457">
    <property type="component" value="Unassembled WGS sequence"/>
</dbReference>
<evidence type="ECO:0000256" key="3">
    <source>
        <dbReference type="ARBA" id="ARBA00038968"/>
    </source>
</evidence>
<comment type="catalytic activity">
    <reaction evidence="12">
        <text>15-oxo-(5S,6R)-dihydroxy-(7E,9E,11Z)-eicosatrienoate + NADH + H(+) = (5S,6R,15S)-trihydroxy-(7E,9E,11Z)-eicosatrienoate + NAD(+)</text>
        <dbReference type="Rhea" id="RHEA:41596"/>
        <dbReference type="ChEBI" id="CHEBI:15378"/>
        <dbReference type="ChEBI" id="CHEBI:57540"/>
        <dbReference type="ChEBI" id="CHEBI:57945"/>
        <dbReference type="ChEBI" id="CHEBI:78325"/>
        <dbReference type="ChEBI" id="CHEBI:78329"/>
    </reaction>
    <physiologicalReaction direction="left-to-right" evidence="12">
        <dbReference type="Rhea" id="RHEA:41597"/>
    </physiologicalReaction>
</comment>
<evidence type="ECO:0000256" key="20">
    <source>
        <dbReference type="ARBA" id="ARBA00049151"/>
    </source>
</evidence>
<accession>A0A8K0KUH3</accession>
<protein>
    <recommendedName>
        <fullName evidence="5">15-hydroxyprostaglandin dehydrogenase [NAD(+)]</fullName>
        <ecNumber evidence="3">1.1.1.141</ecNumber>
        <ecNumber evidence="4">1.1.1.232</ecNumber>
    </recommendedName>
    <alternativeName>
        <fullName evidence="7">Eicosanoid/docosanoid dehydrogenase [NAD(+)]</fullName>
    </alternativeName>
    <alternativeName>
        <fullName evidence="6">Prostaglandin dehydrogenase 1</fullName>
    </alternativeName>
</protein>
<organism evidence="22 23">
    <name type="scientific">Ladona fulva</name>
    <name type="common">Scarce chaser dragonfly</name>
    <name type="synonym">Libellula fulva</name>
    <dbReference type="NCBI Taxonomy" id="123851"/>
    <lineage>
        <taxon>Eukaryota</taxon>
        <taxon>Metazoa</taxon>
        <taxon>Ecdysozoa</taxon>
        <taxon>Arthropoda</taxon>
        <taxon>Hexapoda</taxon>
        <taxon>Insecta</taxon>
        <taxon>Pterygota</taxon>
        <taxon>Palaeoptera</taxon>
        <taxon>Odonata</taxon>
        <taxon>Epiprocta</taxon>
        <taxon>Anisoptera</taxon>
        <taxon>Libelluloidea</taxon>
        <taxon>Libellulidae</taxon>
        <taxon>Ladona</taxon>
    </lineage>
</organism>
<evidence type="ECO:0000256" key="7">
    <source>
        <dbReference type="ARBA" id="ARBA00042026"/>
    </source>
</evidence>
<evidence type="ECO:0000256" key="6">
    <source>
        <dbReference type="ARBA" id="ARBA00041812"/>
    </source>
</evidence>
<comment type="catalytic activity">
    <reaction evidence="15">
        <text>resolvin D2 + NAD(+) = 7-oxoresolvin D2 + NADH + H(+)</text>
        <dbReference type="Rhea" id="RHEA:53584"/>
        <dbReference type="ChEBI" id="CHEBI:15378"/>
        <dbReference type="ChEBI" id="CHEBI:57540"/>
        <dbReference type="ChEBI" id="CHEBI:57945"/>
        <dbReference type="ChEBI" id="CHEBI:133367"/>
        <dbReference type="ChEBI" id="CHEBI:137497"/>
    </reaction>
    <physiologicalReaction direction="left-to-right" evidence="15">
        <dbReference type="Rhea" id="RHEA:53585"/>
    </physiologicalReaction>
</comment>
<feature type="non-terminal residue" evidence="22">
    <location>
        <position position="175"/>
    </location>
</feature>
<evidence type="ECO:0000256" key="4">
    <source>
        <dbReference type="ARBA" id="ARBA00039060"/>
    </source>
</evidence>
<gene>
    <name evidence="22" type="ORF">J437_LFUL019565</name>
</gene>
<evidence type="ECO:0000256" key="21">
    <source>
        <dbReference type="ARBA" id="ARBA00049188"/>
    </source>
</evidence>
<comment type="catalytic activity">
    <reaction evidence="21">
        <text>resolvin E1 + NAD(+) = 18-oxo-resolvin E1 + NADH + H(+)</text>
        <dbReference type="Rhea" id="RHEA:49244"/>
        <dbReference type="ChEBI" id="CHEBI:15378"/>
        <dbReference type="ChEBI" id="CHEBI:57540"/>
        <dbReference type="ChEBI" id="CHEBI:57945"/>
        <dbReference type="ChEBI" id="CHEBI:91000"/>
        <dbReference type="ChEBI" id="CHEBI:91001"/>
    </reaction>
    <physiologicalReaction direction="left-to-right" evidence="21">
        <dbReference type="Rhea" id="RHEA:49245"/>
    </physiologicalReaction>
</comment>
<evidence type="ECO:0000256" key="9">
    <source>
        <dbReference type="ARBA" id="ARBA00047325"/>
    </source>
</evidence>
<reference evidence="22" key="2">
    <citation type="submission" date="2017-10" db="EMBL/GenBank/DDBJ databases">
        <title>Ladona fulva Genome sequencing and assembly.</title>
        <authorList>
            <person name="Murali S."/>
            <person name="Richards S."/>
            <person name="Bandaranaike D."/>
            <person name="Bellair M."/>
            <person name="Blankenburg K."/>
            <person name="Chao H."/>
            <person name="Dinh H."/>
            <person name="Doddapaneni H."/>
            <person name="Dugan-Rocha S."/>
            <person name="Elkadiri S."/>
            <person name="Gnanaolivu R."/>
            <person name="Hernandez B."/>
            <person name="Skinner E."/>
            <person name="Javaid M."/>
            <person name="Lee S."/>
            <person name="Li M."/>
            <person name="Ming W."/>
            <person name="Munidasa M."/>
            <person name="Muniz J."/>
            <person name="Nguyen L."/>
            <person name="Hughes D."/>
            <person name="Osuji N."/>
            <person name="Pu L.-L."/>
            <person name="Puazo M."/>
            <person name="Qu C."/>
            <person name="Quiroz J."/>
            <person name="Raj R."/>
            <person name="Weissenberger G."/>
            <person name="Xin Y."/>
            <person name="Zou X."/>
            <person name="Han Y."/>
            <person name="Worley K."/>
            <person name="Muzny D."/>
            <person name="Gibbs R."/>
        </authorList>
    </citation>
    <scope>NUCLEOTIDE SEQUENCE</scope>
    <source>
        <strain evidence="22">Sampled in the wild</strain>
    </source>
</reference>
<dbReference type="EC" id="1.1.1.141" evidence="3"/>